<dbReference type="AlphaFoldDB" id="A0ABD2NP27"/>
<evidence type="ECO:0000313" key="2">
    <source>
        <dbReference type="EMBL" id="KAL3280182.1"/>
    </source>
</evidence>
<keyword evidence="1" id="KW-0175">Coiled coil</keyword>
<comment type="caution">
    <text evidence="2">The sequence shown here is derived from an EMBL/GenBank/DDBJ whole genome shotgun (WGS) entry which is preliminary data.</text>
</comment>
<reference evidence="2 3" key="1">
    <citation type="journal article" date="2021" name="BMC Biol.">
        <title>Horizontally acquired antibacterial genes associated with adaptive radiation of ladybird beetles.</title>
        <authorList>
            <person name="Li H.S."/>
            <person name="Tang X.F."/>
            <person name="Huang Y.H."/>
            <person name="Xu Z.Y."/>
            <person name="Chen M.L."/>
            <person name="Du X.Y."/>
            <person name="Qiu B.Y."/>
            <person name="Chen P.T."/>
            <person name="Zhang W."/>
            <person name="Slipinski A."/>
            <person name="Escalona H.E."/>
            <person name="Waterhouse R.M."/>
            <person name="Zwick A."/>
            <person name="Pang H."/>
        </authorList>
    </citation>
    <scope>NUCLEOTIDE SEQUENCE [LARGE SCALE GENOMIC DNA]</scope>
    <source>
        <strain evidence="2">SYSU2018</strain>
    </source>
</reference>
<proteinExistence type="predicted"/>
<sequence length="203" mass="23825">SEVRELKHQLEEYKQKPEKLESENEELKKWLEIVDRKARKNNLVIYGLETSNGDLGIKVAEVLGANLELNITENTMQKNLEWTYCRLDSTDHQPTFLTARLDNIVQKIIPSESKSCINYGKLKSDLSNESWDGIYKVGEPNQMTINCTKILCQHVNRNTNPISMNNKHTPRHKWITKGLLNSINERNRRYHILRRDPENINWK</sequence>
<gene>
    <name evidence="2" type="ORF">HHI36_017682</name>
</gene>
<feature type="coiled-coil region" evidence="1">
    <location>
        <begin position="3"/>
        <end position="40"/>
    </location>
</feature>
<name>A0ABD2NP27_9CUCU</name>
<evidence type="ECO:0000313" key="3">
    <source>
        <dbReference type="Proteomes" id="UP001516400"/>
    </source>
</evidence>
<evidence type="ECO:0000256" key="1">
    <source>
        <dbReference type="SAM" id="Coils"/>
    </source>
</evidence>
<feature type="non-terminal residue" evidence="2">
    <location>
        <position position="1"/>
    </location>
</feature>
<keyword evidence="3" id="KW-1185">Reference proteome</keyword>
<protein>
    <submittedName>
        <fullName evidence="2">Uncharacterized protein</fullName>
    </submittedName>
</protein>
<dbReference type="Proteomes" id="UP001516400">
    <property type="component" value="Unassembled WGS sequence"/>
</dbReference>
<dbReference type="EMBL" id="JABFTP020000124">
    <property type="protein sequence ID" value="KAL3280182.1"/>
    <property type="molecule type" value="Genomic_DNA"/>
</dbReference>
<organism evidence="2 3">
    <name type="scientific">Cryptolaemus montrouzieri</name>
    <dbReference type="NCBI Taxonomy" id="559131"/>
    <lineage>
        <taxon>Eukaryota</taxon>
        <taxon>Metazoa</taxon>
        <taxon>Ecdysozoa</taxon>
        <taxon>Arthropoda</taxon>
        <taxon>Hexapoda</taxon>
        <taxon>Insecta</taxon>
        <taxon>Pterygota</taxon>
        <taxon>Neoptera</taxon>
        <taxon>Endopterygota</taxon>
        <taxon>Coleoptera</taxon>
        <taxon>Polyphaga</taxon>
        <taxon>Cucujiformia</taxon>
        <taxon>Coccinelloidea</taxon>
        <taxon>Coccinellidae</taxon>
        <taxon>Scymninae</taxon>
        <taxon>Scymnini</taxon>
        <taxon>Cryptolaemus</taxon>
    </lineage>
</organism>
<accession>A0ABD2NP27</accession>